<sequence length="342" mass="36424">MHSAAHEPVLPRRTLGRSDVTVTALGFGAAALAGLFTPVDEDEATAALEAAWEVGIRYFDTAPHYGLGLSERRLGAVLRTKPRDTYTVSTKVGRLLLPRQHGGGEGDLGDDLAHGFAVPATHRRQWDFSGDGVRRSLEESLTRLGLDHVDLVLLHDPDDHEEQAFREAYPALEELRSQGVVGAIGAGMNQSRMLTRFVEDTDVDAVLCAGRYTLLEQTALGELLPAAAARGKSVIVGGVFNSGLLADPRADATYDYTAAPEPLVSRALRMQTVTEEHGVPLRAAALRFPFGHPAVASVLTGARSAAEVRDAAAQLDRAVPDGVWAALRGEGLLPPDVPVPGK</sequence>
<name>A0A640V5Z8_9ACTN</name>
<evidence type="ECO:0000313" key="3">
    <source>
        <dbReference type="Proteomes" id="UP000431826"/>
    </source>
</evidence>
<proteinExistence type="predicted"/>
<dbReference type="GO" id="GO:0005829">
    <property type="term" value="C:cytosol"/>
    <property type="evidence" value="ECO:0007669"/>
    <property type="project" value="TreeGrafter"/>
</dbReference>
<dbReference type="InterPro" id="IPR044477">
    <property type="entry name" value="FDH-like"/>
</dbReference>
<organism evidence="2 3">
    <name type="scientific">Streptomyces tubercidicus</name>
    <dbReference type="NCBI Taxonomy" id="47759"/>
    <lineage>
        <taxon>Bacteria</taxon>
        <taxon>Bacillati</taxon>
        <taxon>Actinomycetota</taxon>
        <taxon>Actinomycetes</taxon>
        <taxon>Kitasatosporales</taxon>
        <taxon>Streptomycetaceae</taxon>
        <taxon>Streptomyces</taxon>
    </lineage>
</organism>
<dbReference type="InterPro" id="IPR036812">
    <property type="entry name" value="NAD(P)_OxRdtase_dom_sf"/>
</dbReference>
<feature type="domain" description="NADP-dependent oxidoreductase" evidence="1">
    <location>
        <begin position="25"/>
        <end position="327"/>
    </location>
</feature>
<dbReference type="SUPFAM" id="SSF51430">
    <property type="entry name" value="NAD(P)-linked oxidoreductase"/>
    <property type="match status" value="1"/>
</dbReference>
<dbReference type="InterPro" id="IPR023210">
    <property type="entry name" value="NADP_OxRdtase_dom"/>
</dbReference>
<dbReference type="Gene3D" id="3.20.20.100">
    <property type="entry name" value="NADP-dependent oxidoreductase domain"/>
    <property type="match status" value="1"/>
</dbReference>
<evidence type="ECO:0000313" key="2">
    <source>
        <dbReference type="EMBL" id="GFE41576.1"/>
    </source>
</evidence>
<dbReference type="GeneID" id="96287308"/>
<gene>
    <name evidence="2" type="ORF">Stube_62490</name>
</gene>
<dbReference type="Proteomes" id="UP000431826">
    <property type="component" value="Unassembled WGS sequence"/>
</dbReference>
<dbReference type="GO" id="GO:0016491">
    <property type="term" value="F:oxidoreductase activity"/>
    <property type="evidence" value="ECO:0007669"/>
    <property type="project" value="InterPro"/>
</dbReference>
<evidence type="ECO:0000259" key="1">
    <source>
        <dbReference type="Pfam" id="PF00248"/>
    </source>
</evidence>
<dbReference type="PANTHER" id="PTHR42686:SF1">
    <property type="entry name" value="GH17980P-RELATED"/>
    <property type="match status" value="1"/>
</dbReference>
<dbReference type="InterPro" id="IPR020471">
    <property type="entry name" value="AKR"/>
</dbReference>
<dbReference type="PANTHER" id="PTHR42686">
    <property type="entry name" value="GH17980P-RELATED"/>
    <property type="match status" value="1"/>
</dbReference>
<reference evidence="2 3" key="1">
    <citation type="submission" date="2019-12" db="EMBL/GenBank/DDBJ databases">
        <title>Whole genome shotgun sequence of Streptomyces tubercidicus NBRC 13090.</title>
        <authorList>
            <person name="Ichikawa N."/>
            <person name="Kimura A."/>
            <person name="Kitahashi Y."/>
            <person name="Komaki H."/>
            <person name="Tamura T."/>
        </authorList>
    </citation>
    <scope>NUCLEOTIDE SEQUENCE [LARGE SCALE GENOMIC DNA]</scope>
    <source>
        <strain evidence="2 3">NBRC 13090</strain>
    </source>
</reference>
<dbReference type="OrthoDB" id="9768851at2"/>
<comment type="caution">
    <text evidence="2">The sequence shown here is derived from an EMBL/GenBank/DDBJ whole genome shotgun (WGS) entry which is preliminary data.</text>
</comment>
<dbReference type="CDD" id="cd19162">
    <property type="entry name" value="AKR_FDH"/>
    <property type="match status" value="1"/>
</dbReference>
<protein>
    <submittedName>
        <fullName evidence="2">Oxidoreductase</fullName>
    </submittedName>
</protein>
<dbReference type="Pfam" id="PF00248">
    <property type="entry name" value="Aldo_ket_red"/>
    <property type="match status" value="1"/>
</dbReference>
<dbReference type="RefSeq" id="WP_159748610.1">
    <property type="nucleotide sequence ID" value="NZ_BLIR01000003.1"/>
</dbReference>
<accession>A0A640V5Z8</accession>
<keyword evidence="3" id="KW-1185">Reference proteome</keyword>
<dbReference type="AlphaFoldDB" id="A0A640V5Z8"/>
<dbReference type="EMBL" id="BLIR01000003">
    <property type="protein sequence ID" value="GFE41576.1"/>
    <property type="molecule type" value="Genomic_DNA"/>
</dbReference>